<accession>H1PXJ7</accession>
<gene>
    <name evidence="2" type="ORF">HMPREF0402_03140</name>
</gene>
<dbReference type="PANTHER" id="PTHR36179:SF2">
    <property type="entry name" value="LUD DOMAIN-CONTAINING PROTEIN"/>
    <property type="match status" value="1"/>
</dbReference>
<dbReference type="RefSeq" id="WP_008699024.1">
    <property type="nucleotide sequence ID" value="NZ_KE161010.1"/>
</dbReference>
<dbReference type="InterPro" id="IPR024185">
    <property type="entry name" value="FTHF_cligase-like_sf"/>
</dbReference>
<dbReference type="PANTHER" id="PTHR36179">
    <property type="entry name" value="LUD_DOM DOMAIN-CONTAINING PROTEIN"/>
    <property type="match status" value="1"/>
</dbReference>
<dbReference type="PATRIC" id="fig|457404.5.peg.2970"/>
<keyword evidence="3" id="KW-1185">Reference proteome</keyword>
<organism evidence="2 3">
    <name type="scientific">Fusobacterium ulcerans 12-1B</name>
    <dbReference type="NCBI Taxonomy" id="457404"/>
    <lineage>
        <taxon>Bacteria</taxon>
        <taxon>Fusobacteriati</taxon>
        <taxon>Fusobacteriota</taxon>
        <taxon>Fusobacteriia</taxon>
        <taxon>Fusobacteriales</taxon>
        <taxon>Fusobacteriaceae</taxon>
        <taxon>Fusobacterium</taxon>
    </lineage>
</organism>
<dbReference type="InterPro" id="IPR037171">
    <property type="entry name" value="NagB/RpiA_transferase-like"/>
</dbReference>
<evidence type="ECO:0000313" key="2">
    <source>
        <dbReference type="EMBL" id="EHO78035.1"/>
    </source>
</evidence>
<evidence type="ECO:0000259" key="1">
    <source>
        <dbReference type="Pfam" id="PF02589"/>
    </source>
</evidence>
<feature type="domain" description="LUD" evidence="1">
    <location>
        <begin position="13"/>
        <end position="205"/>
    </location>
</feature>
<dbReference type="Gene3D" id="3.40.50.10420">
    <property type="entry name" value="NagB/RpiA/CoA transferase-like"/>
    <property type="match status" value="1"/>
</dbReference>
<name>H1PXJ7_9FUSO</name>
<dbReference type="EMBL" id="AGWJ02000027">
    <property type="protein sequence ID" value="EHO78035.1"/>
    <property type="molecule type" value="Genomic_DNA"/>
</dbReference>
<dbReference type="PIRSF" id="PIRSF020269">
    <property type="entry name" value="DUF1121"/>
    <property type="match status" value="1"/>
</dbReference>
<dbReference type="HOGENOM" id="CLU_107893_1_0_0"/>
<evidence type="ECO:0000313" key="3">
    <source>
        <dbReference type="Proteomes" id="UP000003233"/>
    </source>
</evidence>
<protein>
    <recommendedName>
        <fullName evidence="1">LUD domain-containing protein</fullName>
    </recommendedName>
</protein>
<dbReference type="Pfam" id="PF02589">
    <property type="entry name" value="LUD_dom"/>
    <property type="match status" value="1"/>
</dbReference>
<dbReference type="SUPFAM" id="SSF100950">
    <property type="entry name" value="NagB/RpiA/CoA transferase-like"/>
    <property type="match status" value="1"/>
</dbReference>
<dbReference type="BioCyc" id="FSP457404-HMP:GTSQ-3184-MONOMER"/>
<dbReference type="Proteomes" id="UP000003233">
    <property type="component" value="Unassembled WGS sequence"/>
</dbReference>
<dbReference type="InterPro" id="IPR009501">
    <property type="entry name" value="UCP020269"/>
</dbReference>
<dbReference type="InterPro" id="IPR003741">
    <property type="entry name" value="LUD_dom"/>
</dbReference>
<sequence length="211" mass="23380">MTVKEMRDSLRGEQLVKALKSRNMEAYLVDTKEDALKKALELIPAESSVGWGGSASIEEIGLKDAIKNGNYTVIDREQSSSKEEAEKLMRDIFFCDYFLASSNAVSEDGVLVNIDGNSNRVAALCYGPKHVVMIIGMNKVVKSVEDAMSRARNTAAPLNAQRFDIDTPCKKTGCCYDCKKPDTVCCQILITRYSRHVGRIKVILVKEDLGF</sequence>
<dbReference type="AlphaFoldDB" id="H1PXJ7"/>
<proteinExistence type="predicted"/>
<reference evidence="2 3" key="1">
    <citation type="submission" date="2012-07" db="EMBL/GenBank/DDBJ databases">
        <title>The Genome Sequence of Fusobacterium ulcerans 12_1B.</title>
        <authorList>
            <consortium name="The Broad Institute Genome Sequencing Platform"/>
            <person name="Earl A."/>
            <person name="Ward D."/>
            <person name="Feldgarden M."/>
            <person name="Gevers D."/>
            <person name="Strauss J."/>
            <person name="Ambrose C.E."/>
            <person name="Allen-Vercoe E."/>
            <person name="Walker B."/>
            <person name="Young S.K."/>
            <person name="Zeng Q."/>
            <person name="Gargeya S."/>
            <person name="Fitzgerald M."/>
            <person name="Haas B."/>
            <person name="Abouelleil A."/>
            <person name="Alvarado L."/>
            <person name="Arachchi H.M."/>
            <person name="Berlin A.M."/>
            <person name="Chapman S.B."/>
            <person name="Goldberg J."/>
            <person name="Griggs A."/>
            <person name="Gujja S."/>
            <person name="Hansen M."/>
            <person name="Howarth C."/>
            <person name="Imamovic A."/>
            <person name="Larimer J."/>
            <person name="McCowen C."/>
            <person name="Montmayeur A."/>
            <person name="Murphy C."/>
            <person name="Neiman D."/>
            <person name="Pearson M."/>
            <person name="Priest M."/>
            <person name="Roberts A."/>
            <person name="Saif S."/>
            <person name="Shea T."/>
            <person name="Sisk P."/>
            <person name="Sykes S."/>
            <person name="Wortman J."/>
            <person name="Nusbaum C."/>
            <person name="Birren B."/>
        </authorList>
    </citation>
    <scope>NUCLEOTIDE SEQUENCE [LARGE SCALE GENOMIC DNA]</scope>
    <source>
        <strain evidence="2 3">12_1B</strain>
    </source>
</reference>
<comment type="caution">
    <text evidence="2">The sequence shown here is derived from an EMBL/GenBank/DDBJ whole genome shotgun (WGS) entry which is preliminary data.</text>
</comment>